<accession>A0A662Z845</accession>
<proteinExistence type="predicted"/>
<dbReference type="EMBL" id="FOSF01000001">
    <property type="protein sequence ID" value="SFJ75035.1"/>
    <property type="molecule type" value="Genomic_DNA"/>
</dbReference>
<protein>
    <submittedName>
        <fullName evidence="1">Uncharacterized protein</fullName>
    </submittedName>
</protein>
<evidence type="ECO:0000313" key="1">
    <source>
        <dbReference type="EMBL" id="SFJ75035.1"/>
    </source>
</evidence>
<organism evidence="1 2">
    <name type="scientific">Succinivibrio dextrinosolvens</name>
    <dbReference type="NCBI Taxonomy" id="83771"/>
    <lineage>
        <taxon>Bacteria</taxon>
        <taxon>Pseudomonadati</taxon>
        <taxon>Pseudomonadota</taxon>
        <taxon>Gammaproteobacteria</taxon>
        <taxon>Aeromonadales</taxon>
        <taxon>Succinivibrionaceae</taxon>
        <taxon>Succinivibrio</taxon>
    </lineage>
</organism>
<evidence type="ECO:0000313" key="2">
    <source>
        <dbReference type="Proteomes" id="UP000243374"/>
    </source>
</evidence>
<name>A0A662Z845_9GAMM</name>
<keyword evidence="2" id="KW-1185">Reference proteome</keyword>
<reference evidence="1 2" key="1">
    <citation type="submission" date="2016-10" db="EMBL/GenBank/DDBJ databases">
        <authorList>
            <person name="Varghese N."/>
            <person name="Submissions S."/>
        </authorList>
    </citation>
    <scope>NUCLEOTIDE SEQUENCE [LARGE SCALE GENOMIC DNA]</scope>
    <source>
        <strain evidence="1 2">22B</strain>
    </source>
</reference>
<dbReference type="RefSeq" id="WP_074838046.1">
    <property type="nucleotide sequence ID" value="NZ_CP047056.1"/>
</dbReference>
<sequence>MLPRGLSEEEFKRLTVKEYLQGGYDVDREMAEELAQTEWEIRQEVENQFRMKKVVLKEKNDHAGFGKRGIAMHQNRTIKAGDQELRISTTAYKALRKKAILTKEDVEWLFCGDDEFLPRHAKGLNFPIFIPQFGGYRTWAVYEWIDKFQIRRKSK</sequence>
<dbReference type="Proteomes" id="UP000243374">
    <property type="component" value="Unassembled WGS sequence"/>
</dbReference>
<dbReference type="AlphaFoldDB" id="A0A662Z845"/>
<gene>
    <name evidence="1" type="ORF">SAMN04487865_1001153</name>
</gene>